<comment type="caution">
    <text evidence="5">The sequence shown here is derived from an EMBL/GenBank/DDBJ whole genome shotgun (WGS) entry which is preliminary data.</text>
</comment>
<dbReference type="GO" id="GO:0017116">
    <property type="term" value="F:single-stranded DNA helicase activity"/>
    <property type="evidence" value="ECO:0007669"/>
    <property type="project" value="TreeGrafter"/>
</dbReference>
<protein>
    <submittedName>
        <fullName evidence="5">AAA family ATPase</fullName>
    </submittedName>
</protein>
<evidence type="ECO:0000259" key="4">
    <source>
        <dbReference type="Pfam" id="PF14490"/>
    </source>
</evidence>
<dbReference type="InterPro" id="IPR027417">
    <property type="entry name" value="P-loop_NTPase"/>
</dbReference>
<keyword evidence="6" id="KW-1185">Reference proteome</keyword>
<dbReference type="Gene3D" id="1.10.10.2220">
    <property type="match status" value="1"/>
</dbReference>
<dbReference type="PANTHER" id="PTHR43788:SF6">
    <property type="entry name" value="DNA HELICASE B"/>
    <property type="match status" value="1"/>
</dbReference>
<dbReference type="Pfam" id="PF14490">
    <property type="entry name" value="HHH_RecD2"/>
    <property type="match status" value="1"/>
</dbReference>
<dbReference type="SUPFAM" id="SSF52540">
    <property type="entry name" value="P-loop containing nucleoside triphosphate hydrolases"/>
    <property type="match status" value="2"/>
</dbReference>
<feature type="domain" description="UvrD-like helicase C-terminal" evidence="3">
    <location>
        <begin position="674"/>
        <end position="719"/>
    </location>
</feature>
<dbReference type="InterPro" id="IPR027785">
    <property type="entry name" value="UvrD-like_helicase_C"/>
</dbReference>
<dbReference type="InterPro" id="IPR050534">
    <property type="entry name" value="Coronavir_polyprotein_1ab"/>
</dbReference>
<name>A0A972NPM5_9BURK</name>
<evidence type="ECO:0000259" key="3">
    <source>
        <dbReference type="Pfam" id="PF13538"/>
    </source>
</evidence>
<dbReference type="Gene3D" id="3.40.50.300">
    <property type="entry name" value="P-loop containing nucleotide triphosphate hydrolases"/>
    <property type="match status" value="2"/>
</dbReference>
<evidence type="ECO:0000256" key="2">
    <source>
        <dbReference type="ARBA" id="ARBA00022840"/>
    </source>
</evidence>
<evidence type="ECO:0000313" key="6">
    <source>
        <dbReference type="Proteomes" id="UP000655523"/>
    </source>
</evidence>
<dbReference type="AlphaFoldDB" id="A0A972NPM5"/>
<organism evidence="5 6">
    <name type="scientific">Paraburkholderia elongata</name>
    <dbReference type="NCBI Taxonomy" id="2675747"/>
    <lineage>
        <taxon>Bacteria</taxon>
        <taxon>Pseudomonadati</taxon>
        <taxon>Pseudomonadota</taxon>
        <taxon>Betaproteobacteria</taxon>
        <taxon>Burkholderiales</taxon>
        <taxon>Burkholderiaceae</taxon>
        <taxon>Paraburkholderia</taxon>
    </lineage>
</organism>
<dbReference type="Proteomes" id="UP000655523">
    <property type="component" value="Unassembled WGS sequence"/>
</dbReference>
<dbReference type="Gene3D" id="2.30.30.940">
    <property type="match status" value="1"/>
</dbReference>
<dbReference type="CDD" id="cd17933">
    <property type="entry name" value="DEXSc_RecD-like"/>
    <property type="match status" value="1"/>
</dbReference>
<accession>A0A972NPM5</accession>
<dbReference type="GO" id="GO:0005524">
    <property type="term" value="F:ATP binding"/>
    <property type="evidence" value="ECO:0007669"/>
    <property type="project" value="UniProtKB-KW"/>
</dbReference>
<dbReference type="InterPro" id="IPR029493">
    <property type="entry name" value="RecD2-like_HHH"/>
</dbReference>
<dbReference type="CDD" id="cd18809">
    <property type="entry name" value="SF1_C_RecD"/>
    <property type="match status" value="1"/>
</dbReference>
<dbReference type="GO" id="GO:0009338">
    <property type="term" value="C:exodeoxyribonuclease V complex"/>
    <property type="evidence" value="ECO:0007669"/>
    <property type="project" value="TreeGrafter"/>
</dbReference>
<gene>
    <name evidence="5" type="ORF">GNZ13_23190</name>
</gene>
<evidence type="ECO:0000256" key="1">
    <source>
        <dbReference type="ARBA" id="ARBA00022741"/>
    </source>
</evidence>
<reference evidence="5 6" key="1">
    <citation type="submission" date="2019-11" db="EMBL/GenBank/DDBJ databases">
        <title>Metabolism of dissolved organic matter in forest soils.</title>
        <authorList>
            <person name="Cyle K.T."/>
            <person name="Wilhelm R.C."/>
            <person name="Martinez C.E."/>
        </authorList>
    </citation>
    <scope>NUCLEOTIDE SEQUENCE [LARGE SCALE GENOMIC DNA]</scope>
    <source>
        <strain evidence="5 6">5N</strain>
    </source>
</reference>
<evidence type="ECO:0000313" key="5">
    <source>
        <dbReference type="EMBL" id="NPT57393.1"/>
    </source>
</evidence>
<dbReference type="Pfam" id="PF13604">
    <property type="entry name" value="AAA_30"/>
    <property type="match status" value="1"/>
</dbReference>
<dbReference type="EMBL" id="WOEZ01000125">
    <property type="protein sequence ID" value="NPT57393.1"/>
    <property type="molecule type" value="Genomic_DNA"/>
</dbReference>
<proteinExistence type="predicted"/>
<dbReference type="GO" id="GO:0006310">
    <property type="term" value="P:DNA recombination"/>
    <property type="evidence" value="ECO:0007669"/>
    <property type="project" value="TreeGrafter"/>
</dbReference>
<keyword evidence="1" id="KW-0547">Nucleotide-binding</keyword>
<keyword evidence="2" id="KW-0067">ATP-binding</keyword>
<feature type="domain" description="ATP-dependent RecD2 DNA helicase-like helix-hairpin-helix" evidence="4">
    <location>
        <begin position="164"/>
        <end position="247"/>
    </location>
</feature>
<dbReference type="PANTHER" id="PTHR43788">
    <property type="entry name" value="DNA2/NAM7 HELICASE FAMILY MEMBER"/>
    <property type="match status" value="1"/>
</dbReference>
<sequence>MSEQTLRVSTIRSQNPQGKGGCIFTGAPIDGQGNVLDARAYYVVRASNRVLGGTSVQVGQWWRVGGDPTHNAIIVNGYHLTEWQITASEAELLLPSGEHIITLMAESAEFQGIGLVKARKLWETFGSDLYDILDRGDVVSLAKILTEDSARQVVSAWTLYGNTRALQWLHAKGLDQTTGRKVLAFFGAETPEKIEADPYRLLSFCATWRQVDSLARHHFGIEEHDARRVQGAIEESCYRLFGDGHTVATRSMLVERLATVLGEQNSTSTWRDRMSDALSRGLTNGSYVIEADGCLRPLGPFVMETEVARAIADRLHQTNASQLLSDGEVHTLLSAYEVSEGISLNDEQRSGILTAAANAFALITGGAGVGKTTVLKALYEIYDRAGVHIYQMALAGRAAKRMQEATARPASTIASFLRTTQADSFATPSVVVVDEASMVDIISMSRLCGLLPNHVRMLLVGDPNQLMPVGPGLVLHALTEMPRIPNAKLKVVKRYGGAIAAAAHAIHGGAWPDLPDIESAPIAFIPWTASSGRHASEPDGTLADEVLRLYLQSPTNTQILSSRRNGIDGTNGLNALCQLRLTANSRPLRLWSSEYAMYVHTGFHLGDPLLCTRNLWEWGLQNGSLGKLAQIEDEPRLIRDDDGTEKGYALAWVEWDDGERRPIFEGMLDDLELGYAITVHKAQGSQWERILIPITGNRLLDRTLIYTAVTRAQWQVILVGDEAAARRAVEAVPRARHRRVALGATVADQLAIAEGTT</sequence>
<dbReference type="RefSeq" id="WP_172168448.1">
    <property type="nucleotide sequence ID" value="NZ_WOEZ01000125.1"/>
</dbReference>
<dbReference type="Pfam" id="PF13538">
    <property type="entry name" value="UvrD_C_2"/>
    <property type="match status" value="1"/>
</dbReference>